<proteinExistence type="predicted"/>
<dbReference type="GeneID" id="106744000"/>
<dbReference type="Proteomes" id="UP000515204">
    <property type="component" value="Unplaced"/>
</dbReference>
<sequence length="127" mass="14488">MLPTMNSVSDEVTQSVYKTDYGKREYSSLMTATDSPIELPANWKDAYRDPIRFRYSAMEFPTTQPTETSLSKVPETASFWDKPFAGSSEYMDKISKLALNNMKNQQRYLKPLLPITSNLAVATCERI</sequence>
<protein>
    <submittedName>
        <fullName evidence="2">Uncharacterized protein LOC106744000</fullName>
    </submittedName>
</protein>
<organism evidence="1 2">
    <name type="scientific">Dinoponera quadriceps</name>
    <name type="common">South American ant</name>
    <dbReference type="NCBI Taxonomy" id="609295"/>
    <lineage>
        <taxon>Eukaryota</taxon>
        <taxon>Metazoa</taxon>
        <taxon>Ecdysozoa</taxon>
        <taxon>Arthropoda</taxon>
        <taxon>Hexapoda</taxon>
        <taxon>Insecta</taxon>
        <taxon>Pterygota</taxon>
        <taxon>Neoptera</taxon>
        <taxon>Endopterygota</taxon>
        <taxon>Hymenoptera</taxon>
        <taxon>Apocrita</taxon>
        <taxon>Aculeata</taxon>
        <taxon>Formicoidea</taxon>
        <taxon>Formicidae</taxon>
        <taxon>Ponerinae</taxon>
        <taxon>Ponerini</taxon>
        <taxon>Dinoponera</taxon>
    </lineage>
</organism>
<name>A0A6P3X7K9_DINQU</name>
<dbReference type="AlphaFoldDB" id="A0A6P3X7K9"/>
<gene>
    <name evidence="2" type="primary">LOC106744000</name>
</gene>
<accession>A0A6P3X7K9</accession>
<evidence type="ECO:0000313" key="2">
    <source>
        <dbReference type="RefSeq" id="XP_014473864.1"/>
    </source>
</evidence>
<reference evidence="2" key="1">
    <citation type="submission" date="2025-08" db="UniProtKB">
        <authorList>
            <consortium name="RefSeq"/>
        </authorList>
    </citation>
    <scope>IDENTIFICATION</scope>
</reference>
<dbReference type="RefSeq" id="XP_014473864.1">
    <property type="nucleotide sequence ID" value="XM_014618378.1"/>
</dbReference>
<evidence type="ECO:0000313" key="1">
    <source>
        <dbReference type="Proteomes" id="UP000515204"/>
    </source>
</evidence>
<dbReference type="KEGG" id="dqu:106744000"/>
<keyword evidence="1" id="KW-1185">Reference proteome</keyword>